<dbReference type="RefSeq" id="WP_075009142.1">
    <property type="nucleotide sequence ID" value="NZ_FOAP01000015.1"/>
</dbReference>
<accession>A0A1H7XQ02</accession>
<evidence type="ECO:0000313" key="1">
    <source>
        <dbReference type="EMBL" id="SEM35906.1"/>
    </source>
</evidence>
<evidence type="ECO:0000313" key="2">
    <source>
        <dbReference type="Proteomes" id="UP000182719"/>
    </source>
</evidence>
<reference evidence="2" key="1">
    <citation type="submission" date="2016-10" db="EMBL/GenBank/DDBJ databases">
        <authorList>
            <person name="Varghese N."/>
            <person name="Submissions S."/>
        </authorList>
    </citation>
    <scope>NUCLEOTIDE SEQUENCE [LARGE SCALE GENOMIC DNA]</scope>
    <source>
        <strain evidence="2">DSM 17044</strain>
    </source>
</reference>
<dbReference type="OrthoDB" id="5492891at2"/>
<dbReference type="AlphaFoldDB" id="A0A1H7XQ02"/>
<gene>
    <name evidence="1" type="ORF">SAMN05444354_115123</name>
</gene>
<dbReference type="Proteomes" id="UP000182719">
    <property type="component" value="Unassembled WGS sequence"/>
</dbReference>
<sequence>MATLLPALVTGLVLASSPAIRYSSAFRAETFVRTPGLAERADRSVLEDVVLTPRGQAILYTPRLEVKAILEPQFMLRRTLSQPTLEVLTFFFLRGEYQLRRGLKVWAMESATYGTFPFEDFRVPAPVSGGGDRLLDANRYIYAETMAGVDVTGIRRTYIGAYVAYVINGLLDPPTTIRTRSETDRVTPAQYSVELRAQAFHSLTRRFVLGLHLYGRDVDFSTGARLTQLQSTQVTQYQFHPLVQGKLELGVAVGERLPQREEFSGLKPFLLQPMGDASLTVPVPVGYHWPVQAKLSARYVPYISPFTTIVYPRMEQAVALEWKGRRQAQVNLEMALAQSATQGFHAPDGEERVTLKFQWPLTRTSAVVASGRLLRLREFLISDDPLYKWFAGVGLVIRQENGRL</sequence>
<dbReference type="EMBL" id="FOAP01000015">
    <property type="protein sequence ID" value="SEM35906.1"/>
    <property type="molecule type" value="Genomic_DNA"/>
</dbReference>
<keyword evidence="2" id="KW-1185">Reference proteome</keyword>
<name>A0A1H7XQ02_STIAU</name>
<proteinExistence type="predicted"/>
<organism evidence="1 2">
    <name type="scientific">Stigmatella aurantiaca</name>
    <dbReference type="NCBI Taxonomy" id="41"/>
    <lineage>
        <taxon>Bacteria</taxon>
        <taxon>Pseudomonadati</taxon>
        <taxon>Myxococcota</taxon>
        <taxon>Myxococcia</taxon>
        <taxon>Myxococcales</taxon>
        <taxon>Cystobacterineae</taxon>
        <taxon>Archangiaceae</taxon>
        <taxon>Stigmatella</taxon>
    </lineage>
</organism>
<protein>
    <submittedName>
        <fullName evidence="1">Uncharacterized protein</fullName>
    </submittedName>
</protein>